<evidence type="ECO:0000256" key="1">
    <source>
        <dbReference type="SAM" id="Phobius"/>
    </source>
</evidence>
<protein>
    <submittedName>
        <fullName evidence="2">Uncharacterized protein</fullName>
    </submittedName>
</protein>
<keyword evidence="1" id="KW-0472">Membrane</keyword>
<comment type="caution">
    <text evidence="2">The sequence shown here is derived from an EMBL/GenBank/DDBJ whole genome shotgun (WGS) entry which is preliminary data.</text>
</comment>
<gene>
    <name evidence="2" type="ORF">RS130_20805</name>
</gene>
<evidence type="ECO:0000313" key="2">
    <source>
        <dbReference type="EMBL" id="MDU0356008.1"/>
    </source>
</evidence>
<reference evidence="2 3" key="1">
    <citation type="submission" date="2023-10" db="EMBL/GenBank/DDBJ databases">
        <title>Glaciecola aquimarina strain GGW-M5 nov., isolated from a coastal seawater.</title>
        <authorList>
            <person name="Bayburt H."/>
            <person name="Kim J.M."/>
            <person name="Choi B.J."/>
            <person name="Jeon C.O."/>
        </authorList>
    </citation>
    <scope>NUCLEOTIDE SEQUENCE [LARGE SCALE GENOMIC DNA]</scope>
    <source>
        <strain evidence="2 3">KCTC 32108</strain>
    </source>
</reference>
<dbReference type="RefSeq" id="WP_316027518.1">
    <property type="nucleotide sequence ID" value="NZ_JAWDIO010000002.1"/>
</dbReference>
<keyword evidence="1" id="KW-0812">Transmembrane</keyword>
<feature type="transmembrane region" description="Helical" evidence="1">
    <location>
        <begin position="6"/>
        <end position="24"/>
    </location>
</feature>
<accession>A0ABU3T181</accession>
<sequence length="60" mass="6998">MSRYHYLLLVVLVVVSVCGIFTAYRYGIASVNFYNVKNSVEKWHSNPQDIDLQQYLEAKN</sequence>
<name>A0ABU3T181_9ALTE</name>
<organism evidence="2 3">
    <name type="scientific">Paraglaciecola aquimarina</name>
    <dbReference type="NCBI Taxonomy" id="1235557"/>
    <lineage>
        <taxon>Bacteria</taxon>
        <taxon>Pseudomonadati</taxon>
        <taxon>Pseudomonadota</taxon>
        <taxon>Gammaproteobacteria</taxon>
        <taxon>Alteromonadales</taxon>
        <taxon>Alteromonadaceae</taxon>
        <taxon>Paraglaciecola</taxon>
    </lineage>
</organism>
<evidence type="ECO:0000313" key="3">
    <source>
        <dbReference type="Proteomes" id="UP001247805"/>
    </source>
</evidence>
<keyword evidence="1" id="KW-1133">Transmembrane helix</keyword>
<proteinExistence type="predicted"/>
<dbReference type="Proteomes" id="UP001247805">
    <property type="component" value="Unassembled WGS sequence"/>
</dbReference>
<keyword evidence="3" id="KW-1185">Reference proteome</keyword>
<dbReference type="EMBL" id="JAWDIO010000002">
    <property type="protein sequence ID" value="MDU0356008.1"/>
    <property type="molecule type" value="Genomic_DNA"/>
</dbReference>